<sequence length="417" mass="45563">MSSPASLPDRYKLIFFVPPSDLEACKEAIFATGAGAFPGGKYSKTCFQTVGTGQFLPNDGAAPAVGAVGALEQCEEIKAEIMCLGRDVMLKAVKELIKAHPYEEVAYEVYRMENVNLPALIGRPQNALVNSNPVLLQPPTSSPPPIDPRSSLAMASRLFSVQRAGRQLFHQLPKSQCRPFSAGPQRCSDTLAVPTNNPNLPFQFSEQNLKLADEILKRYPPQYKKAAVMPLLDLGQRQHGYTSISVMNEVARMLEMPPMRVYEVATFYTMYNREPVGKYFLQICTTTPCQLGGCGSDSIVKAINEHLGITPGHTTEDGLFTYIEVECLGACVNAPMVQINDDYYEDLTPESIKTLLTALKDSASASGANTKIPAPGPLSGRDTCENSKGLTNLHDPPVWNPETMMRKDGALDEQPQQ</sequence>
<dbReference type="FunFam" id="1.10.10.1590:FF:000001">
    <property type="entry name" value="NADH-quinone oxidoreductase subunit E"/>
    <property type="match status" value="1"/>
</dbReference>
<dbReference type="FunFam" id="3.40.30.10:FF:000022">
    <property type="entry name" value="NADH dehydrogenase flavoprotein 2, mitochondrial"/>
    <property type="match status" value="1"/>
</dbReference>
<evidence type="ECO:0000256" key="4">
    <source>
        <dbReference type="ARBA" id="ARBA00022723"/>
    </source>
</evidence>
<dbReference type="InterPro" id="IPR036249">
    <property type="entry name" value="Thioredoxin-like_sf"/>
</dbReference>
<dbReference type="InterPro" id="IPR015867">
    <property type="entry name" value="N-reg_PII/ATP_PRibTrfase_C"/>
</dbReference>
<dbReference type="Gene3D" id="3.30.70.120">
    <property type="match status" value="1"/>
</dbReference>
<comment type="caution">
    <text evidence="11">The sequence shown here is derived from an EMBL/GenBank/DDBJ whole genome shotgun (WGS) entry which is preliminary data.</text>
</comment>
<reference evidence="11" key="1">
    <citation type="submission" date="2022-11" db="EMBL/GenBank/DDBJ databases">
        <authorList>
            <person name="Petersen C."/>
        </authorList>
    </citation>
    <scope>NUCLEOTIDE SEQUENCE</scope>
    <source>
        <strain evidence="11">IBT 34128</strain>
    </source>
</reference>
<evidence type="ECO:0000256" key="9">
    <source>
        <dbReference type="ARBA" id="ARBA00034078"/>
    </source>
</evidence>
<reference evidence="11" key="2">
    <citation type="journal article" date="2023" name="IMA Fungus">
        <title>Comparative genomic study of the Penicillium genus elucidates a diverse pangenome and 15 lateral gene transfer events.</title>
        <authorList>
            <person name="Petersen C."/>
            <person name="Sorensen T."/>
            <person name="Nielsen M.R."/>
            <person name="Sondergaard T.E."/>
            <person name="Sorensen J.L."/>
            <person name="Fitzpatrick D.A."/>
            <person name="Frisvad J.C."/>
            <person name="Nielsen K.L."/>
        </authorList>
    </citation>
    <scope>NUCLEOTIDE SEQUENCE</scope>
    <source>
        <strain evidence="11">IBT 34128</strain>
    </source>
</reference>
<dbReference type="GO" id="GO:1902494">
    <property type="term" value="C:catalytic complex"/>
    <property type="evidence" value="ECO:0007669"/>
    <property type="project" value="UniProtKB-ARBA"/>
</dbReference>
<dbReference type="GO" id="GO:0051537">
    <property type="term" value="F:2 iron, 2 sulfur cluster binding"/>
    <property type="evidence" value="ECO:0007669"/>
    <property type="project" value="UniProtKB-KW"/>
</dbReference>
<dbReference type="PANTHER" id="PTHR10371:SF3">
    <property type="entry name" value="NADH DEHYDROGENASE [UBIQUINONE] FLAVOPROTEIN 2, MITOCHONDRIAL"/>
    <property type="match status" value="1"/>
</dbReference>
<dbReference type="NCBIfam" id="TIGR01958">
    <property type="entry name" value="nuoE_fam"/>
    <property type="match status" value="1"/>
</dbReference>
<accession>A0A9W9ELJ1</accession>
<dbReference type="GO" id="GO:0016491">
    <property type="term" value="F:oxidoreductase activity"/>
    <property type="evidence" value="ECO:0007669"/>
    <property type="project" value="InterPro"/>
</dbReference>
<keyword evidence="12" id="KW-1185">Reference proteome</keyword>
<keyword evidence="5" id="KW-1278">Translocase</keyword>
<dbReference type="InterPro" id="IPR041921">
    <property type="entry name" value="NuoE_N"/>
</dbReference>
<evidence type="ECO:0000313" key="11">
    <source>
        <dbReference type="EMBL" id="KAJ5084093.1"/>
    </source>
</evidence>
<protein>
    <recommendedName>
        <fullName evidence="2">ATP phosphoribosyltransferase</fullName>
    </recommendedName>
</protein>
<evidence type="ECO:0000256" key="8">
    <source>
        <dbReference type="ARBA" id="ARBA00023027"/>
    </source>
</evidence>
<evidence type="ECO:0000256" key="10">
    <source>
        <dbReference type="SAM" id="MobiDB-lite"/>
    </source>
</evidence>
<evidence type="ECO:0000256" key="3">
    <source>
        <dbReference type="ARBA" id="ARBA00022714"/>
    </source>
</evidence>
<gene>
    <name evidence="11" type="ORF">NUU61_008672</name>
</gene>
<dbReference type="OrthoDB" id="10254187at2759"/>
<evidence type="ECO:0000313" key="12">
    <source>
        <dbReference type="Proteomes" id="UP001141434"/>
    </source>
</evidence>
<keyword evidence="4" id="KW-0479">Metal-binding</keyword>
<dbReference type="GO" id="GO:0008137">
    <property type="term" value="F:NADH dehydrogenase (ubiquinone) activity"/>
    <property type="evidence" value="ECO:0007669"/>
    <property type="project" value="UniProtKB-ARBA"/>
</dbReference>
<keyword evidence="7" id="KW-0411">Iron-sulfur</keyword>
<dbReference type="AlphaFoldDB" id="A0A9W9ELJ1"/>
<dbReference type="CDD" id="cd03064">
    <property type="entry name" value="TRX_Fd_NuoE"/>
    <property type="match status" value="1"/>
</dbReference>
<keyword evidence="8" id="KW-0520">NAD</keyword>
<dbReference type="SUPFAM" id="SSF52833">
    <property type="entry name" value="Thioredoxin-like"/>
    <property type="match status" value="1"/>
</dbReference>
<dbReference type="GO" id="GO:0006120">
    <property type="term" value="P:mitochondrial electron transport, NADH to ubiquinone"/>
    <property type="evidence" value="ECO:0007669"/>
    <property type="project" value="UniProtKB-ARBA"/>
</dbReference>
<dbReference type="GO" id="GO:0046872">
    <property type="term" value="F:metal ion binding"/>
    <property type="evidence" value="ECO:0007669"/>
    <property type="project" value="UniProtKB-KW"/>
</dbReference>
<comment type="similarity">
    <text evidence="1">Belongs to the complex I 24 kDa subunit family.</text>
</comment>
<dbReference type="GO" id="GO:0098796">
    <property type="term" value="C:membrane protein complex"/>
    <property type="evidence" value="ECO:0007669"/>
    <property type="project" value="UniProtKB-ARBA"/>
</dbReference>
<evidence type="ECO:0000256" key="1">
    <source>
        <dbReference type="ARBA" id="ARBA00010643"/>
    </source>
</evidence>
<dbReference type="InterPro" id="IPR042128">
    <property type="entry name" value="NuoE_dom"/>
</dbReference>
<keyword evidence="6" id="KW-0408">Iron</keyword>
<keyword evidence="3" id="KW-0001">2Fe-2S</keyword>
<dbReference type="InterPro" id="IPR002023">
    <property type="entry name" value="NuoE-like"/>
</dbReference>
<evidence type="ECO:0000256" key="6">
    <source>
        <dbReference type="ARBA" id="ARBA00023004"/>
    </source>
</evidence>
<dbReference type="GO" id="GO:0005743">
    <property type="term" value="C:mitochondrial inner membrane"/>
    <property type="evidence" value="ECO:0007669"/>
    <property type="project" value="UniProtKB-ARBA"/>
</dbReference>
<dbReference type="RefSeq" id="XP_056507490.1">
    <property type="nucleotide sequence ID" value="XM_056659197.1"/>
</dbReference>
<feature type="region of interest" description="Disordered" evidence="10">
    <location>
        <begin position="366"/>
        <end position="417"/>
    </location>
</feature>
<evidence type="ECO:0000256" key="5">
    <source>
        <dbReference type="ARBA" id="ARBA00022967"/>
    </source>
</evidence>
<dbReference type="NCBIfam" id="NF005725">
    <property type="entry name" value="PRK07539.1-5"/>
    <property type="match status" value="1"/>
</dbReference>
<proteinExistence type="inferred from homology"/>
<dbReference type="GeneID" id="81398366"/>
<dbReference type="PANTHER" id="PTHR10371">
    <property type="entry name" value="NADH DEHYDROGENASE UBIQUINONE FLAVOPROTEIN 2, MITOCHONDRIAL"/>
    <property type="match status" value="1"/>
</dbReference>
<dbReference type="EMBL" id="JAPMSZ010000011">
    <property type="protein sequence ID" value="KAJ5084093.1"/>
    <property type="molecule type" value="Genomic_DNA"/>
</dbReference>
<dbReference type="Pfam" id="PF01257">
    <property type="entry name" value="2Fe-2S_thioredx"/>
    <property type="match status" value="1"/>
</dbReference>
<evidence type="ECO:0000256" key="2">
    <source>
        <dbReference type="ARBA" id="ARBA00020998"/>
    </source>
</evidence>
<dbReference type="SUPFAM" id="SSF102705">
    <property type="entry name" value="NIF3 (NGG1p interacting factor 3)-like"/>
    <property type="match status" value="1"/>
</dbReference>
<organism evidence="11 12">
    <name type="scientific">Penicillium alfredii</name>
    <dbReference type="NCBI Taxonomy" id="1506179"/>
    <lineage>
        <taxon>Eukaryota</taxon>
        <taxon>Fungi</taxon>
        <taxon>Dikarya</taxon>
        <taxon>Ascomycota</taxon>
        <taxon>Pezizomycotina</taxon>
        <taxon>Eurotiomycetes</taxon>
        <taxon>Eurotiomycetidae</taxon>
        <taxon>Eurotiales</taxon>
        <taxon>Aspergillaceae</taxon>
        <taxon>Penicillium</taxon>
    </lineage>
</organism>
<dbReference type="PROSITE" id="PS01099">
    <property type="entry name" value="COMPLEX1_24K"/>
    <property type="match status" value="1"/>
</dbReference>
<dbReference type="Gene3D" id="1.10.10.1590">
    <property type="entry name" value="NADH-quinone oxidoreductase subunit E"/>
    <property type="match status" value="1"/>
</dbReference>
<dbReference type="InterPro" id="IPR036069">
    <property type="entry name" value="DUF34/NIF3_sf"/>
</dbReference>
<comment type="cofactor">
    <cofactor evidence="9">
        <name>[2Fe-2S] cluster</name>
        <dbReference type="ChEBI" id="CHEBI:190135"/>
    </cofactor>
</comment>
<dbReference type="Gene3D" id="3.40.30.10">
    <property type="entry name" value="Glutaredoxin"/>
    <property type="match status" value="1"/>
</dbReference>
<name>A0A9W9ELJ1_9EURO</name>
<evidence type="ECO:0000256" key="7">
    <source>
        <dbReference type="ARBA" id="ARBA00023014"/>
    </source>
</evidence>
<dbReference type="Proteomes" id="UP001141434">
    <property type="component" value="Unassembled WGS sequence"/>
</dbReference>